<organism evidence="12 13">
    <name type="scientific">Candidatus Mycosynbacter amalyticus</name>
    <dbReference type="NCBI Taxonomy" id="2665156"/>
    <lineage>
        <taxon>Bacteria</taxon>
        <taxon>Candidatus Saccharimonadota</taxon>
        <taxon>Candidatus Saccharimonadota incertae sedis</taxon>
        <taxon>Candidatus Mycosynbacter</taxon>
    </lineage>
</organism>
<dbReference type="AlphaFoldDB" id="A0A857MLY0"/>
<dbReference type="Gene3D" id="3.40.50.140">
    <property type="match status" value="1"/>
</dbReference>
<dbReference type="PRINTS" id="PR00417">
    <property type="entry name" value="PRTPISMRASEI"/>
</dbReference>
<keyword evidence="3" id="KW-0479">Metal-binding</keyword>
<feature type="region of interest" description="Disordered" evidence="9">
    <location>
        <begin position="729"/>
        <end position="768"/>
    </location>
</feature>
<dbReference type="InterPro" id="IPR013824">
    <property type="entry name" value="Topo_IA_cen_sub1"/>
</dbReference>
<dbReference type="InterPro" id="IPR034149">
    <property type="entry name" value="TOPRIM_TopoI"/>
</dbReference>
<feature type="compositionally biased region" description="Basic and acidic residues" evidence="9">
    <location>
        <begin position="729"/>
        <end position="749"/>
    </location>
</feature>
<feature type="site" description="Interaction with DNA" evidence="8">
    <location>
        <position position="145"/>
    </location>
</feature>
<dbReference type="InterPro" id="IPR013825">
    <property type="entry name" value="Topo_IA_cen_sub2"/>
</dbReference>
<dbReference type="GO" id="GO:0003677">
    <property type="term" value="F:DNA binding"/>
    <property type="evidence" value="ECO:0007669"/>
    <property type="project" value="UniProtKB-KW"/>
</dbReference>
<dbReference type="GO" id="GO:0046872">
    <property type="term" value="F:metal ion binding"/>
    <property type="evidence" value="ECO:0007669"/>
    <property type="project" value="UniProtKB-KW"/>
</dbReference>
<comment type="subunit">
    <text evidence="8">Monomer.</text>
</comment>
<comment type="similarity">
    <text evidence="2 8">Belongs to the type IA topoisomerase family.</text>
</comment>
<dbReference type="Pfam" id="PF01751">
    <property type="entry name" value="Toprim"/>
    <property type="match status" value="1"/>
</dbReference>
<dbReference type="SMART" id="SM00493">
    <property type="entry name" value="TOPRIM"/>
    <property type="match status" value="1"/>
</dbReference>
<dbReference type="Gene3D" id="1.10.290.10">
    <property type="entry name" value="Topoisomerase I, domain 4"/>
    <property type="match status" value="1"/>
</dbReference>
<name>A0A857MLY0_9BACT</name>
<evidence type="ECO:0000256" key="3">
    <source>
        <dbReference type="ARBA" id="ARBA00022723"/>
    </source>
</evidence>
<keyword evidence="7 8" id="KW-0413">Isomerase</keyword>
<keyword evidence="5 8" id="KW-0799">Topoisomerase</keyword>
<dbReference type="SUPFAM" id="SSF56712">
    <property type="entry name" value="Prokaryotic type I DNA topoisomerase"/>
    <property type="match status" value="1"/>
</dbReference>
<evidence type="ECO:0000259" key="10">
    <source>
        <dbReference type="PROSITE" id="PS50880"/>
    </source>
</evidence>
<sequence length="768" mass="84394">MAKNLVIVESPAKAKTIEKYLGGDFHVLSSIGHIRSIVKKTKDGTPPIDVDNGFKTQYEIDPEKKKTVAELRKEVKNVGPANVWLATDEDREGEAIAWHLCEVLKLDPATTKRIVFHEITKPAIEAAIKEPRTVDMNLVAAQQARQILDRIVGFELSPVVWQKVPGGKSAGRVQSPAVRLLVEREREIGEFEGSFQFKVTAVFQHDGQDVKAELPQRFDTEDEARDFLESLNGATFSVTDVTKSPATRNPAAPFTTSTLQQDANAKLGFGSKATMSSAQKLYQEGKITYMRTDSTNLSGQAIASAKDFITSAFGAEYSQVRQFKTKNASAQEAHEAIRPTDMRLEKGSGNEYDQKLYNLIRTRTLASQMAPAKLEKTTVTIAISSGDKQFEAKGEVIVFPGFLKVYGGSKKEADILPAMASGDTLQLHEANAKQIFARPPARYTEGSLVKKLEELGIGRPSTYATIIDTVQTRGYVIKGEGEGTPRDVIVLSYDGSAVGREVVQEKTGADRGKLVPTPAGELIADFLGDHFEQVVDYDFTANVEQEFDRIAEDKLARNAMLKAFYTPFHTLIEQSGGIDRSKVGAQKEVGNDPKTGKMIYARFGRFGPMLQLGSSEDTEKPQFAPMPAGAKIETVTLEQALTAFKLPRVVGQTAEGEDIKANIGRFGPYIQIGKLFVSIKPLDPHDITLDQALELYAEKLKAEAEKNISDFGDGIRVLNGRYGPYITDGKKNAKIPKDTEPKSITHEQAKQLLADAPAAKKRIPRRKK</sequence>
<dbReference type="PROSITE" id="PS52039">
    <property type="entry name" value="TOPO_IA_2"/>
    <property type="match status" value="1"/>
</dbReference>
<dbReference type="Gene3D" id="2.70.20.10">
    <property type="entry name" value="Topoisomerase I, domain 3"/>
    <property type="match status" value="1"/>
</dbReference>
<dbReference type="EC" id="5.6.2.1" evidence="8"/>
<feature type="site" description="Interaction with DNA" evidence="8">
    <location>
        <position position="161"/>
    </location>
</feature>
<dbReference type="EMBL" id="CP045921">
    <property type="protein sequence ID" value="QHN42602.1"/>
    <property type="molecule type" value="Genomic_DNA"/>
</dbReference>
<dbReference type="KEGG" id="mama:GII36_01900"/>
<evidence type="ECO:0000256" key="6">
    <source>
        <dbReference type="ARBA" id="ARBA00023125"/>
    </source>
</evidence>
<dbReference type="InterPro" id="IPR005733">
    <property type="entry name" value="TopoI_bac-type"/>
</dbReference>
<dbReference type="Pfam" id="PF13368">
    <property type="entry name" value="Toprim_C_rpt"/>
    <property type="match status" value="3"/>
</dbReference>
<dbReference type="InterPro" id="IPR003602">
    <property type="entry name" value="Topo_IA_DNA-bd_dom"/>
</dbReference>
<evidence type="ECO:0000256" key="4">
    <source>
        <dbReference type="ARBA" id="ARBA00022842"/>
    </source>
</evidence>
<keyword evidence="13" id="KW-1185">Reference proteome</keyword>
<feature type="active site" description="O-(5'-phospho-DNA)-tyrosine intermediate" evidence="8">
    <location>
        <position position="289"/>
    </location>
</feature>
<dbReference type="InterPro" id="IPR003601">
    <property type="entry name" value="Topo_IA_2"/>
</dbReference>
<comment type="caution">
    <text evidence="8">Lacks conserved residue(s) required for the propagation of feature annotation.</text>
</comment>
<gene>
    <name evidence="8 12" type="primary">topA</name>
    <name evidence="12" type="ORF">GII36_01900</name>
</gene>
<feature type="region of interest" description="Interaction with DNA" evidence="8">
    <location>
        <begin position="169"/>
        <end position="174"/>
    </location>
</feature>
<dbReference type="Gene3D" id="1.10.460.10">
    <property type="entry name" value="Topoisomerase I, domain 2"/>
    <property type="match status" value="1"/>
</dbReference>
<feature type="site" description="Interaction with DNA" evidence="8">
    <location>
        <position position="473"/>
    </location>
</feature>
<comment type="function">
    <text evidence="8">Releases the supercoiling and torsional tension of DNA, which is introduced during the DNA replication and transcription, by transiently cleaving and rejoining one strand of the DNA duplex. Introduces a single-strand break via transesterification at a target site in duplex DNA. The scissile phosphodiester is attacked by the catalytic tyrosine of the enzyme, resulting in the formation of a DNA-(5'-phosphotyrosyl)-enzyme intermediate and the expulsion of a 3'-OH DNA strand. The free DNA strand then undergoes passage around the unbroken strand, thus removing DNA supercoils. Finally, in the religation step, the DNA 3'-OH attacks the covalent intermediate to expel the active-site tyrosine and restore the DNA phosphodiester backbone.</text>
</comment>
<dbReference type="SMART" id="SM00436">
    <property type="entry name" value="TOP1Bc"/>
    <property type="match status" value="1"/>
</dbReference>
<protein>
    <recommendedName>
        <fullName evidence="8">DNA topoisomerase 1</fullName>
        <ecNumber evidence="8">5.6.2.1</ecNumber>
    </recommendedName>
    <alternativeName>
        <fullName evidence="8">DNA topoisomerase I</fullName>
    </alternativeName>
</protein>
<evidence type="ECO:0000256" key="1">
    <source>
        <dbReference type="ARBA" id="ARBA00000213"/>
    </source>
</evidence>
<feature type="domain" description="Toprim" evidence="10">
    <location>
        <begin position="3"/>
        <end position="119"/>
    </location>
</feature>
<dbReference type="InterPro" id="IPR013826">
    <property type="entry name" value="Topo_IA_cen_sub3"/>
</dbReference>
<keyword evidence="4" id="KW-0460">Magnesium</keyword>
<dbReference type="Proteomes" id="UP001059824">
    <property type="component" value="Chromosome"/>
</dbReference>
<dbReference type="InterPro" id="IPR000380">
    <property type="entry name" value="Topo_IA"/>
</dbReference>
<proteinExistence type="inferred from homology"/>
<evidence type="ECO:0000313" key="13">
    <source>
        <dbReference type="Proteomes" id="UP001059824"/>
    </source>
</evidence>
<evidence type="ECO:0000259" key="11">
    <source>
        <dbReference type="PROSITE" id="PS52039"/>
    </source>
</evidence>
<dbReference type="CDD" id="cd03363">
    <property type="entry name" value="TOPRIM_TopoIA_TopoI"/>
    <property type="match status" value="1"/>
</dbReference>
<feature type="site" description="Interaction with DNA" evidence="8">
    <location>
        <position position="33"/>
    </location>
</feature>
<dbReference type="InterPro" id="IPR028612">
    <property type="entry name" value="Topoisom_1_IA"/>
</dbReference>
<dbReference type="PANTHER" id="PTHR42785:SF1">
    <property type="entry name" value="DNA TOPOISOMERASE"/>
    <property type="match status" value="1"/>
</dbReference>
<evidence type="ECO:0000256" key="9">
    <source>
        <dbReference type="SAM" id="MobiDB-lite"/>
    </source>
</evidence>
<dbReference type="NCBIfam" id="TIGR01051">
    <property type="entry name" value="topA_bact"/>
    <property type="match status" value="1"/>
</dbReference>
<dbReference type="Pfam" id="PF01131">
    <property type="entry name" value="Topoisom_bac"/>
    <property type="match status" value="1"/>
</dbReference>
<dbReference type="InterPro" id="IPR013497">
    <property type="entry name" value="Topo_IA_cen"/>
</dbReference>
<dbReference type="HAMAP" id="MF_00952">
    <property type="entry name" value="Topoisom_1_prok"/>
    <property type="match status" value="1"/>
</dbReference>
<dbReference type="InterPro" id="IPR023405">
    <property type="entry name" value="Topo_IA_core_domain"/>
</dbReference>
<dbReference type="InterPro" id="IPR006171">
    <property type="entry name" value="TOPRIM_dom"/>
</dbReference>
<dbReference type="SMART" id="SM00437">
    <property type="entry name" value="TOP1Ac"/>
    <property type="match status" value="1"/>
</dbReference>
<dbReference type="InterPro" id="IPR025589">
    <property type="entry name" value="Toprim_C_rpt"/>
</dbReference>
<feature type="site" description="Interaction with DNA" evidence="8">
    <location>
        <position position="149"/>
    </location>
</feature>
<feature type="domain" description="Topo IA-type catalytic" evidence="11">
    <location>
        <begin position="135"/>
        <end position="572"/>
    </location>
</feature>
<reference evidence="12" key="1">
    <citation type="journal article" date="2021" name="Nat. Microbiol.">
        <title>Cocultivation of an ultrasmall environmental parasitic bacterium with lytic ability against bacteria associated with wastewater foams.</title>
        <authorList>
            <person name="Batinovic S."/>
            <person name="Rose J.J.A."/>
            <person name="Ratcliffe J."/>
            <person name="Seviour R.J."/>
            <person name="Petrovski S."/>
        </authorList>
    </citation>
    <scope>NUCLEOTIDE SEQUENCE</scope>
    <source>
        <strain evidence="12">JR1</strain>
    </source>
</reference>
<feature type="compositionally biased region" description="Basic residues" evidence="9">
    <location>
        <begin position="759"/>
        <end position="768"/>
    </location>
</feature>
<dbReference type="PROSITE" id="PS50880">
    <property type="entry name" value="TOPRIM"/>
    <property type="match status" value="1"/>
</dbReference>
<evidence type="ECO:0000256" key="8">
    <source>
        <dbReference type="HAMAP-Rule" id="MF_00952"/>
    </source>
</evidence>
<evidence type="ECO:0000256" key="5">
    <source>
        <dbReference type="ARBA" id="ARBA00023029"/>
    </source>
</evidence>
<dbReference type="InterPro" id="IPR023406">
    <property type="entry name" value="Topo_IA_AS"/>
</dbReference>
<keyword evidence="6 8" id="KW-0238">DNA-binding</keyword>
<dbReference type="GO" id="GO:0003917">
    <property type="term" value="F:DNA topoisomerase type I (single strand cut, ATP-independent) activity"/>
    <property type="evidence" value="ECO:0007669"/>
    <property type="project" value="UniProtKB-UniRule"/>
</dbReference>
<comment type="catalytic activity">
    <reaction evidence="1 8">
        <text>ATP-independent breakage of single-stranded DNA, followed by passage and rejoining.</text>
        <dbReference type="EC" id="5.6.2.1"/>
    </reaction>
</comment>
<accession>A0A857MLY0</accession>
<dbReference type="GO" id="GO:0006265">
    <property type="term" value="P:DNA topological change"/>
    <property type="evidence" value="ECO:0007669"/>
    <property type="project" value="UniProtKB-UniRule"/>
</dbReference>
<evidence type="ECO:0000256" key="2">
    <source>
        <dbReference type="ARBA" id="ARBA00009446"/>
    </source>
</evidence>
<evidence type="ECO:0000313" key="12">
    <source>
        <dbReference type="EMBL" id="QHN42602.1"/>
    </source>
</evidence>
<feature type="site" description="Interaction with DNA" evidence="8">
    <location>
        <position position="291"/>
    </location>
</feature>
<dbReference type="PANTHER" id="PTHR42785">
    <property type="entry name" value="DNA TOPOISOMERASE, TYPE IA, CORE"/>
    <property type="match status" value="1"/>
</dbReference>
<dbReference type="CDD" id="cd00186">
    <property type="entry name" value="TOP1Ac"/>
    <property type="match status" value="1"/>
</dbReference>
<dbReference type="RefSeq" id="WP_260764023.1">
    <property type="nucleotide sequence ID" value="NZ_CP045921.1"/>
</dbReference>
<dbReference type="PROSITE" id="PS00396">
    <property type="entry name" value="TOPO_IA_1"/>
    <property type="match status" value="1"/>
</dbReference>
<evidence type="ECO:0000256" key="7">
    <source>
        <dbReference type="ARBA" id="ARBA00023235"/>
    </source>
</evidence>